<accession>A0A3A5MVC7</accession>
<evidence type="ECO:0000313" key="6">
    <source>
        <dbReference type="EMBL" id="RJT91749.1"/>
    </source>
</evidence>
<comment type="similarity">
    <text evidence="1">Belongs to the 'phage' integrase family.</text>
</comment>
<dbReference type="InterPro" id="IPR010998">
    <property type="entry name" value="Integrase_recombinase_N"/>
</dbReference>
<dbReference type="InterPro" id="IPR004107">
    <property type="entry name" value="Integrase_SAM-like_N"/>
</dbReference>
<comment type="caution">
    <text evidence="6">The sequence shown here is derived from an EMBL/GenBank/DDBJ whole genome shotgun (WGS) entry which is preliminary data.</text>
</comment>
<reference evidence="6 7" key="1">
    <citation type="submission" date="2018-09" db="EMBL/GenBank/DDBJ databases">
        <title>Novel species of Cryobacterium.</title>
        <authorList>
            <person name="Liu Q."/>
            <person name="Xin Y.-H."/>
        </authorList>
    </citation>
    <scope>NUCLEOTIDE SEQUENCE [LARGE SCALE GENOMIC DNA]</scope>
    <source>
        <strain evidence="6 7">Hh39</strain>
    </source>
</reference>
<dbReference type="InterPro" id="IPR002104">
    <property type="entry name" value="Integrase_catalytic"/>
</dbReference>
<dbReference type="SUPFAM" id="SSF56349">
    <property type="entry name" value="DNA breaking-rejoining enzymes"/>
    <property type="match status" value="1"/>
</dbReference>
<dbReference type="PANTHER" id="PTHR30349:SF41">
    <property type="entry name" value="INTEGRASE_RECOMBINASE PROTEIN MJ0367-RELATED"/>
    <property type="match status" value="1"/>
</dbReference>
<dbReference type="GO" id="GO:0003677">
    <property type="term" value="F:DNA binding"/>
    <property type="evidence" value="ECO:0007669"/>
    <property type="project" value="UniProtKB-KW"/>
</dbReference>
<dbReference type="Gene3D" id="1.10.443.10">
    <property type="entry name" value="Intergrase catalytic core"/>
    <property type="match status" value="1"/>
</dbReference>
<dbReference type="Proteomes" id="UP000272015">
    <property type="component" value="Unassembled WGS sequence"/>
</dbReference>
<dbReference type="AlphaFoldDB" id="A0A3A5MVC7"/>
<dbReference type="Pfam" id="PF14659">
    <property type="entry name" value="Phage_int_SAM_3"/>
    <property type="match status" value="1"/>
</dbReference>
<proteinExistence type="inferred from homology"/>
<dbReference type="EMBL" id="QZVS01000041">
    <property type="protein sequence ID" value="RJT91749.1"/>
    <property type="molecule type" value="Genomic_DNA"/>
</dbReference>
<keyword evidence="7" id="KW-1185">Reference proteome</keyword>
<dbReference type="Pfam" id="PF00589">
    <property type="entry name" value="Phage_integrase"/>
    <property type="match status" value="1"/>
</dbReference>
<evidence type="ECO:0000256" key="3">
    <source>
        <dbReference type="ARBA" id="ARBA00023125"/>
    </source>
</evidence>
<dbReference type="GO" id="GO:0015074">
    <property type="term" value="P:DNA integration"/>
    <property type="evidence" value="ECO:0007669"/>
    <property type="project" value="UniProtKB-KW"/>
</dbReference>
<evidence type="ECO:0000259" key="5">
    <source>
        <dbReference type="PROSITE" id="PS51898"/>
    </source>
</evidence>
<dbReference type="OrthoDB" id="4326943at2"/>
<keyword evidence="4" id="KW-0233">DNA recombination</keyword>
<keyword evidence="2" id="KW-0229">DNA integration</keyword>
<evidence type="ECO:0000256" key="4">
    <source>
        <dbReference type="ARBA" id="ARBA00023172"/>
    </source>
</evidence>
<dbReference type="Gene3D" id="1.10.150.130">
    <property type="match status" value="1"/>
</dbReference>
<dbReference type="InterPro" id="IPR050090">
    <property type="entry name" value="Tyrosine_recombinase_XerCD"/>
</dbReference>
<organism evidence="6 7">
    <name type="scientific">Cryobacterium melibiosiphilum</name>
    <dbReference type="NCBI Taxonomy" id="995039"/>
    <lineage>
        <taxon>Bacteria</taxon>
        <taxon>Bacillati</taxon>
        <taxon>Actinomycetota</taxon>
        <taxon>Actinomycetes</taxon>
        <taxon>Micrococcales</taxon>
        <taxon>Microbacteriaceae</taxon>
        <taxon>Cryobacterium</taxon>
    </lineage>
</organism>
<dbReference type="InterPro" id="IPR011010">
    <property type="entry name" value="DNA_brk_join_enz"/>
</dbReference>
<sequence length="400" mass="44526">MSRPRLTIGTFGDITTRAVASGGFMARTLYRDWDGQARQVQSSGSTARAAERNLKEKLAERALRQPSSSFLSPDSAFGDLVTYWLEDIDLENRISKTTRNLYERNMRTLVLPVFRHLTLREIGVVRCDHFIKQMARISYSRAKQSRVVLRLALELAVRHEILPSNPMDHVSRLYREPHIPDALTAIEVNSIRRAITSWENGVDHISGPLPDGQLGAIIEVMLGTSARIGEVLAIRRRDVDVTSTVPLIRLAGTIVSRKGELTFRQDHPKTAKSRRVVALPSFASDAVRRRLAIAGLLDPDSLLFQSRDGTPLTTANVRRQLRHVLESAGITGVTPHLFRRTVATAVNDNATVELAAELLGHTDTKITVMHYIRRSEQVNPATAALLDQAFARDADRPSSP</sequence>
<dbReference type="InterPro" id="IPR013762">
    <property type="entry name" value="Integrase-like_cat_sf"/>
</dbReference>
<dbReference type="GO" id="GO:0006310">
    <property type="term" value="P:DNA recombination"/>
    <property type="evidence" value="ECO:0007669"/>
    <property type="project" value="UniProtKB-KW"/>
</dbReference>
<protein>
    <submittedName>
        <fullName evidence="6">Site-specific integrase</fullName>
    </submittedName>
</protein>
<keyword evidence="3" id="KW-0238">DNA-binding</keyword>
<evidence type="ECO:0000313" key="7">
    <source>
        <dbReference type="Proteomes" id="UP000272015"/>
    </source>
</evidence>
<feature type="domain" description="Tyr recombinase" evidence="5">
    <location>
        <begin position="178"/>
        <end position="384"/>
    </location>
</feature>
<evidence type="ECO:0000256" key="1">
    <source>
        <dbReference type="ARBA" id="ARBA00008857"/>
    </source>
</evidence>
<evidence type="ECO:0000256" key="2">
    <source>
        <dbReference type="ARBA" id="ARBA00022908"/>
    </source>
</evidence>
<dbReference type="PANTHER" id="PTHR30349">
    <property type="entry name" value="PHAGE INTEGRASE-RELATED"/>
    <property type="match status" value="1"/>
</dbReference>
<gene>
    <name evidence="6" type="ORF">D6T64_01295</name>
</gene>
<name>A0A3A5MVC7_9MICO</name>
<dbReference type="PROSITE" id="PS51898">
    <property type="entry name" value="TYR_RECOMBINASE"/>
    <property type="match status" value="1"/>
</dbReference>